<gene>
    <name evidence="2" type="ORF">RUM43_011347</name>
</gene>
<evidence type="ECO:0000313" key="2">
    <source>
        <dbReference type="EMBL" id="KAK6621044.1"/>
    </source>
</evidence>
<evidence type="ECO:0000313" key="3">
    <source>
        <dbReference type="Proteomes" id="UP001372834"/>
    </source>
</evidence>
<organism evidence="2 3">
    <name type="scientific">Polyplax serrata</name>
    <name type="common">Common mouse louse</name>
    <dbReference type="NCBI Taxonomy" id="468196"/>
    <lineage>
        <taxon>Eukaryota</taxon>
        <taxon>Metazoa</taxon>
        <taxon>Ecdysozoa</taxon>
        <taxon>Arthropoda</taxon>
        <taxon>Hexapoda</taxon>
        <taxon>Insecta</taxon>
        <taxon>Pterygota</taxon>
        <taxon>Neoptera</taxon>
        <taxon>Paraneoptera</taxon>
        <taxon>Psocodea</taxon>
        <taxon>Troctomorpha</taxon>
        <taxon>Phthiraptera</taxon>
        <taxon>Anoplura</taxon>
        <taxon>Polyplacidae</taxon>
        <taxon>Polyplax</taxon>
    </lineage>
</organism>
<name>A0AAN8NSW7_POLSC</name>
<proteinExistence type="predicted"/>
<sequence>MIYSGAREKGSVKGKGQAGILRGKDKGEWENFRISLHWKLMEMIGKLDGLKEISVKYGKAKSIRLPFGAHLKNSGPYPGPFKEGFNHWKDNGPARPLNRRPAIFSRNTLPSRKETSKEKRKTKKKAEEDDPVCRLWIERNFKSGESSRFDAS</sequence>
<comment type="caution">
    <text evidence="2">The sequence shown here is derived from an EMBL/GenBank/DDBJ whole genome shotgun (WGS) entry which is preliminary data.</text>
</comment>
<feature type="region of interest" description="Disordered" evidence="1">
    <location>
        <begin position="82"/>
        <end position="129"/>
    </location>
</feature>
<accession>A0AAN8NSW7</accession>
<dbReference type="EMBL" id="JAWJWE010000039">
    <property type="protein sequence ID" value="KAK6621044.1"/>
    <property type="molecule type" value="Genomic_DNA"/>
</dbReference>
<protein>
    <submittedName>
        <fullName evidence="2">Uncharacterized protein</fullName>
    </submittedName>
</protein>
<dbReference type="AlphaFoldDB" id="A0AAN8NSW7"/>
<dbReference type="Proteomes" id="UP001372834">
    <property type="component" value="Unassembled WGS sequence"/>
</dbReference>
<evidence type="ECO:0000256" key="1">
    <source>
        <dbReference type="SAM" id="MobiDB-lite"/>
    </source>
</evidence>
<reference evidence="2 3" key="1">
    <citation type="submission" date="2023-10" db="EMBL/GenBank/DDBJ databases">
        <title>Genomes of two closely related lineages of the louse Polyplax serrata with different host specificities.</title>
        <authorList>
            <person name="Martinu J."/>
            <person name="Tarabai H."/>
            <person name="Stefka J."/>
            <person name="Hypsa V."/>
        </authorList>
    </citation>
    <scope>NUCLEOTIDE SEQUENCE [LARGE SCALE GENOMIC DNA]</scope>
    <source>
        <strain evidence="2">HR10_N</strain>
    </source>
</reference>